<dbReference type="SUPFAM" id="SSF55486">
    <property type="entry name" value="Metalloproteases ('zincins'), catalytic domain"/>
    <property type="match status" value="1"/>
</dbReference>
<reference evidence="4" key="1">
    <citation type="journal article" date="2019" name="Int. J. Syst. Evol. Microbiol.">
        <title>The Global Catalogue of Microorganisms (GCM) 10K type strain sequencing project: providing services to taxonomists for standard genome sequencing and annotation.</title>
        <authorList>
            <consortium name="The Broad Institute Genomics Platform"/>
            <consortium name="The Broad Institute Genome Sequencing Center for Infectious Disease"/>
            <person name="Wu L."/>
            <person name="Ma J."/>
        </authorList>
    </citation>
    <scope>NUCLEOTIDE SEQUENCE [LARGE SCALE GENOMIC DNA]</scope>
    <source>
        <strain evidence="4">JCM 13813</strain>
    </source>
</reference>
<dbReference type="Gene3D" id="2.60.40.2700">
    <property type="match status" value="1"/>
</dbReference>
<dbReference type="RefSeq" id="WP_231249933.1">
    <property type="nucleotide sequence ID" value="NZ_BAAAMQ010000005.1"/>
</dbReference>
<evidence type="ECO:0000313" key="3">
    <source>
        <dbReference type="EMBL" id="GAA2097219.1"/>
    </source>
</evidence>
<feature type="signal peptide" evidence="1">
    <location>
        <begin position="1"/>
        <end position="24"/>
    </location>
</feature>
<evidence type="ECO:0000259" key="2">
    <source>
        <dbReference type="Pfam" id="PF11350"/>
    </source>
</evidence>
<comment type="caution">
    <text evidence="3">The sequence shown here is derived from an EMBL/GenBank/DDBJ whole genome shotgun (WGS) entry which is preliminary data.</text>
</comment>
<dbReference type="Pfam" id="PF11350">
    <property type="entry name" value="DUF3152"/>
    <property type="match status" value="1"/>
</dbReference>
<accession>A0ABP5IG55</accession>
<organism evidence="3 4">
    <name type="scientific">Nocardioides furvisabuli</name>
    <dbReference type="NCBI Taxonomy" id="375542"/>
    <lineage>
        <taxon>Bacteria</taxon>
        <taxon>Bacillati</taxon>
        <taxon>Actinomycetota</taxon>
        <taxon>Actinomycetes</taxon>
        <taxon>Propionibacteriales</taxon>
        <taxon>Nocardioidaceae</taxon>
        <taxon>Nocardioides</taxon>
    </lineage>
</organism>
<keyword evidence="1" id="KW-0732">Signal</keyword>
<feature type="chain" id="PRO_5047004695" description="DUF3152 domain-containing protein" evidence="1">
    <location>
        <begin position="25"/>
        <end position="280"/>
    </location>
</feature>
<protein>
    <recommendedName>
        <fullName evidence="2">DUF3152 domain-containing protein</fullName>
    </recommendedName>
</protein>
<dbReference type="InterPro" id="IPR022603">
    <property type="entry name" value="DUF3152"/>
</dbReference>
<evidence type="ECO:0000256" key="1">
    <source>
        <dbReference type="SAM" id="SignalP"/>
    </source>
</evidence>
<feature type="domain" description="DUF3152" evidence="2">
    <location>
        <begin position="145"/>
        <end position="265"/>
    </location>
</feature>
<name>A0ABP5IG55_9ACTN</name>
<dbReference type="EMBL" id="BAAAMQ010000005">
    <property type="protein sequence ID" value="GAA2097219.1"/>
    <property type="molecule type" value="Genomic_DNA"/>
</dbReference>
<proteinExistence type="predicted"/>
<keyword evidence="4" id="KW-1185">Reference proteome</keyword>
<gene>
    <name evidence="3" type="ORF">GCM10009726_05600</name>
</gene>
<dbReference type="Proteomes" id="UP001501161">
    <property type="component" value="Unassembled WGS sequence"/>
</dbReference>
<evidence type="ECO:0000313" key="4">
    <source>
        <dbReference type="Proteomes" id="UP001501161"/>
    </source>
</evidence>
<sequence length="280" mass="30932">MIRPAAGLAAVLALLLTGTGPADAAVADAPLPALVAVEAPEANGTPRAGQVLRAFPGRWQPRRQETRYRWLRDGERVRGARERRYRLTALDVGARMSVEVRVRAPGHAWTPAVSAATARVDHATPVRRRVTFSVATRGRISTSVRDFARLAQETYDDARGWRAGGVQFRRVRRGGDFTLVLSEARMVPSFSPSCSAMWSCRVGRHVVINQDRWKHASPAWNRAGRSLRDYRHLVVNHETGHWLGRGHVGCPGSGPAPVMMQQSKGTGACTFNPWPLPWER</sequence>